<dbReference type="PANTHER" id="PTHR43356:SF1">
    <property type="entry name" value="PHOSPHATE ACETYLTRANSFERASE EUTD"/>
    <property type="match status" value="1"/>
</dbReference>
<name>A0A382FNH2_9ZZZZ</name>
<dbReference type="GO" id="GO:0016746">
    <property type="term" value="F:acyltransferase activity"/>
    <property type="evidence" value="ECO:0007669"/>
    <property type="project" value="UniProtKB-KW"/>
</dbReference>
<proteinExistence type="inferred from homology"/>
<keyword evidence="2" id="KW-0808">Transferase</keyword>
<gene>
    <name evidence="5" type="ORF">METZ01_LOCUS216617</name>
</gene>
<dbReference type="Gene3D" id="3.40.50.10950">
    <property type="match status" value="1"/>
</dbReference>
<organism evidence="5">
    <name type="scientific">marine metagenome</name>
    <dbReference type="NCBI Taxonomy" id="408172"/>
    <lineage>
        <taxon>unclassified sequences</taxon>
        <taxon>metagenomes</taxon>
        <taxon>ecological metagenomes</taxon>
    </lineage>
</organism>
<reference evidence="5" key="1">
    <citation type="submission" date="2018-05" db="EMBL/GenBank/DDBJ databases">
        <authorList>
            <person name="Lanie J.A."/>
            <person name="Ng W.-L."/>
            <person name="Kazmierczak K.M."/>
            <person name="Andrzejewski T.M."/>
            <person name="Davidsen T.M."/>
            <person name="Wayne K.J."/>
            <person name="Tettelin H."/>
            <person name="Glass J.I."/>
            <person name="Rusch D."/>
            <person name="Podicherti R."/>
            <person name="Tsui H.-C.T."/>
            <person name="Winkler M.E."/>
        </authorList>
    </citation>
    <scope>NUCLEOTIDE SEQUENCE</scope>
</reference>
<evidence type="ECO:0000259" key="4">
    <source>
        <dbReference type="Pfam" id="PF01515"/>
    </source>
</evidence>
<dbReference type="InterPro" id="IPR002505">
    <property type="entry name" value="PTA_PTB"/>
</dbReference>
<dbReference type="InterPro" id="IPR050500">
    <property type="entry name" value="Phos_Acetyltrans/Butyryltrans"/>
</dbReference>
<keyword evidence="3" id="KW-0012">Acyltransferase</keyword>
<dbReference type="PIRSF" id="PIRSF000428">
    <property type="entry name" value="P_Ac_trans"/>
    <property type="match status" value="1"/>
</dbReference>
<feature type="non-terminal residue" evidence="5">
    <location>
        <position position="1"/>
    </location>
</feature>
<evidence type="ECO:0000313" key="5">
    <source>
        <dbReference type="EMBL" id="SVB63763.1"/>
    </source>
</evidence>
<dbReference type="InterPro" id="IPR042112">
    <property type="entry name" value="P_AcTrfase_dom2"/>
</dbReference>
<evidence type="ECO:0000256" key="3">
    <source>
        <dbReference type="ARBA" id="ARBA00023315"/>
    </source>
</evidence>
<dbReference type="InterPro" id="IPR042113">
    <property type="entry name" value="P_AcTrfase_dom1"/>
</dbReference>
<dbReference type="SUPFAM" id="SSF53659">
    <property type="entry name" value="Isocitrate/Isopropylmalate dehydrogenase-like"/>
    <property type="match status" value="1"/>
</dbReference>
<dbReference type="PANTHER" id="PTHR43356">
    <property type="entry name" value="PHOSPHATE ACETYLTRANSFERASE"/>
    <property type="match status" value="1"/>
</dbReference>
<accession>A0A382FNH2</accession>
<dbReference type="Gene3D" id="3.40.50.10750">
    <property type="entry name" value="Isocitrate/Isopropylmalate dehydrogenase-like"/>
    <property type="match status" value="1"/>
</dbReference>
<sequence length="298" mass="30224">VSDAPPAIVEGWYERAASAPARVVLADLGDPRADAAADRLRTEGLAVVVEPVVDPADPAMVAAVARAAAAGLNPGDPVVAAAVLIASGGADAGVAGATRPTAEVVRAGLAILGVGDGEGLVSSCFILILPDGRPIAYGDCGVVPEPNVEQLVAIARATAATFECLTTESARVALLSFSTRGSATHPRVEKVRRAAEYLADTFPDLASDGELQFDAAWVPEVAEVKAPGSAVAGRANVFVFPDLDSGNIAYKITERLGGARAYGPLLQGLDGVLHDLSRGASSDDIVDVAVIAGLMARD</sequence>
<evidence type="ECO:0000256" key="2">
    <source>
        <dbReference type="ARBA" id="ARBA00022679"/>
    </source>
</evidence>
<dbReference type="AlphaFoldDB" id="A0A382FNH2"/>
<protein>
    <recommendedName>
        <fullName evidence="4">Phosphate acetyl/butaryl transferase domain-containing protein</fullName>
    </recommendedName>
</protein>
<dbReference type="Pfam" id="PF01515">
    <property type="entry name" value="PTA_PTB"/>
    <property type="match status" value="1"/>
</dbReference>
<evidence type="ECO:0000256" key="1">
    <source>
        <dbReference type="ARBA" id="ARBA00005656"/>
    </source>
</evidence>
<comment type="similarity">
    <text evidence="1">Belongs to the phosphate acetyltransferase and butyryltransferase family.</text>
</comment>
<feature type="domain" description="Phosphate acetyl/butaryl transferase" evidence="4">
    <location>
        <begin position="73"/>
        <end position="292"/>
    </location>
</feature>
<dbReference type="EMBL" id="UINC01050607">
    <property type="protein sequence ID" value="SVB63763.1"/>
    <property type="molecule type" value="Genomic_DNA"/>
</dbReference>
<dbReference type="InterPro" id="IPR012147">
    <property type="entry name" value="P_Ac_Bu_trans"/>
</dbReference>